<dbReference type="SUPFAM" id="SSF50341">
    <property type="entry name" value="CheW-like"/>
    <property type="match status" value="2"/>
</dbReference>
<evidence type="ECO:0000313" key="2">
    <source>
        <dbReference type="EMBL" id="EAZ88534.1"/>
    </source>
</evidence>
<dbReference type="EMBL" id="AAXW01000078">
    <property type="protein sequence ID" value="EAZ88534.1"/>
    <property type="molecule type" value="Genomic_DNA"/>
</dbReference>
<dbReference type="Proteomes" id="UP000003781">
    <property type="component" value="Unassembled WGS sequence"/>
</dbReference>
<dbReference type="eggNOG" id="COG0835">
    <property type="taxonomic scope" value="Bacteria"/>
</dbReference>
<dbReference type="PANTHER" id="PTHR22617:SF23">
    <property type="entry name" value="CHEMOTAXIS PROTEIN CHEW"/>
    <property type="match status" value="1"/>
</dbReference>
<dbReference type="Gene3D" id="2.40.50.180">
    <property type="entry name" value="CheA-289, Domain 4"/>
    <property type="match status" value="2"/>
</dbReference>
<protein>
    <submittedName>
        <fullName evidence="2">Chemotaxis signal transduction protein</fullName>
    </submittedName>
</protein>
<name>A3IYC6_9CHRO</name>
<dbReference type="InterPro" id="IPR039315">
    <property type="entry name" value="CheW"/>
</dbReference>
<dbReference type="GO" id="GO:0006935">
    <property type="term" value="P:chemotaxis"/>
    <property type="evidence" value="ECO:0007669"/>
    <property type="project" value="InterPro"/>
</dbReference>
<gene>
    <name evidence="2" type="ORF">CY0110_06569</name>
</gene>
<sequence>MKTKPYLIFNLHDIQYGIEANLVKEIFQLPELIPIAEAPTDIVGILNLREKLLPVMHLDLRLSNSITRCQLTDSIIVLNWDNLQIGVIVNTVHEVIEIEPEIIEQEIDYGRTNNINPAFISGIATIDDSAIILLNPEALVRQPDEVKALVEEADSELEENPEKEENLSIISSFYEVCCPDATEKEKSIFRRRADNLRQATLETSQETTEQIPLAVVSLNNEYFGLGLETVREFINICNFTPIPCCPQHILGNINLRGEIVTLVDLRSCLNLPITSAKNNGKAVVIEVDDLVAGLPVDEVFDVMYLSQKNINPVPIAVESGNHEYLRGTAPYADKLLSILDLSKIINQGNLEVNDAA</sequence>
<dbReference type="SMART" id="SM00260">
    <property type="entry name" value="CheW"/>
    <property type="match status" value="2"/>
</dbReference>
<dbReference type="PROSITE" id="PS50851">
    <property type="entry name" value="CHEW"/>
    <property type="match status" value="2"/>
</dbReference>
<dbReference type="GO" id="GO:0007165">
    <property type="term" value="P:signal transduction"/>
    <property type="evidence" value="ECO:0007669"/>
    <property type="project" value="InterPro"/>
</dbReference>
<dbReference type="OrthoDB" id="9794382at2"/>
<feature type="domain" description="CheW-like" evidence="1">
    <location>
        <begin position="210"/>
        <end position="350"/>
    </location>
</feature>
<dbReference type="RefSeq" id="WP_008278389.1">
    <property type="nucleotide sequence ID" value="NZ_AAXW01000078.1"/>
</dbReference>
<accession>A3IYC6</accession>
<proteinExistence type="predicted"/>
<reference evidence="2 3" key="1">
    <citation type="submission" date="2007-03" db="EMBL/GenBank/DDBJ databases">
        <authorList>
            <person name="Stal L."/>
            <person name="Ferriera S."/>
            <person name="Johnson J."/>
            <person name="Kravitz S."/>
            <person name="Beeson K."/>
            <person name="Sutton G."/>
            <person name="Rogers Y.-H."/>
            <person name="Friedman R."/>
            <person name="Frazier M."/>
            <person name="Venter J.C."/>
        </authorList>
    </citation>
    <scope>NUCLEOTIDE SEQUENCE [LARGE SCALE GENOMIC DNA]</scope>
    <source>
        <strain evidence="2 3">CCY0110</strain>
    </source>
</reference>
<evidence type="ECO:0000313" key="3">
    <source>
        <dbReference type="Proteomes" id="UP000003781"/>
    </source>
</evidence>
<dbReference type="Gene3D" id="2.30.30.40">
    <property type="entry name" value="SH3 Domains"/>
    <property type="match status" value="2"/>
</dbReference>
<evidence type="ECO:0000259" key="1">
    <source>
        <dbReference type="PROSITE" id="PS50851"/>
    </source>
</evidence>
<dbReference type="InterPro" id="IPR036061">
    <property type="entry name" value="CheW-like_dom_sf"/>
</dbReference>
<dbReference type="AlphaFoldDB" id="A3IYC6"/>
<dbReference type="PANTHER" id="PTHR22617">
    <property type="entry name" value="CHEMOTAXIS SENSOR HISTIDINE KINASE-RELATED"/>
    <property type="match status" value="1"/>
</dbReference>
<keyword evidence="3" id="KW-1185">Reference proteome</keyword>
<feature type="domain" description="CheW-like" evidence="1">
    <location>
        <begin position="3"/>
        <end position="145"/>
    </location>
</feature>
<dbReference type="InterPro" id="IPR002545">
    <property type="entry name" value="CheW-lke_dom"/>
</dbReference>
<dbReference type="GO" id="GO:0005829">
    <property type="term" value="C:cytosol"/>
    <property type="evidence" value="ECO:0007669"/>
    <property type="project" value="TreeGrafter"/>
</dbReference>
<dbReference type="Pfam" id="PF01584">
    <property type="entry name" value="CheW"/>
    <property type="match status" value="2"/>
</dbReference>
<organism evidence="2 3">
    <name type="scientific">Crocosphaera chwakensis CCY0110</name>
    <dbReference type="NCBI Taxonomy" id="391612"/>
    <lineage>
        <taxon>Bacteria</taxon>
        <taxon>Bacillati</taxon>
        <taxon>Cyanobacteriota</taxon>
        <taxon>Cyanophyceae</taxon>
        <taxon>Oscillatoriophycideae</taxon>
        <taxon>Chroococcales</taxon>
        <taxon>Aphanothecaceae</taxon>
        <taxon>Crocosphaera</taxon>
        <taxon>Crocosphaera chwakensis</taxon>
    </lineage>
</organism>
<comment type="caution">
    <text evidence="2">The sequence shown here is derived from an EMBL/GenBank/DDBJ whole genome shotgun (WGS) entry which is preliminary data.</text>
</comment>